<feature type="compositionally biased region" description="Low complexity" evidence="1">
    <location>
        <begin position="56"/>
        <end position="66"/>
    </location>
</feature>
<feature type="region of interest" description="Disordered" evidence="1">
    <location>
        <begin position="480"/>
        <end position="532"/>
    </location>
</feature>
<organism evidence="2 3">
    <name type="scientific">Piloderma croceum (strain F 1598)</name>
    <dbReference type="NCBI Taxonomy" id="765440"/>
    <lineage>
        <taxon>Eukaryota</taxon>
        <taxon>Fungi</taxon>
        <taxon>Dikarya</taxon>
        <taxon>Basidiomycota</taxon>
        <taxon>Agaricomycotina</taxon>
        <taxon>Agaricomycetes</taxon>
        <taxon>Agaricomycetidae</taxon>
        <taxon>Atheliales</taxon>
        <taxon>Atheliaceae</taxon>
        <taxon>Piloderma</taxon>
    </lineage>
</organism>
<evidence type="ECO:0000313" key="2">
    <source>
        <dbReference type="EMBL" id="KIM85138.1"/>
    </source>
</evidence>
<feature type="compositionally biased region" description="Polar residues" evidence="1">
    <location>
        <begin position="1"/>
        <end position="16"/>
    </location>
</feature>
<dbReference type="InParanoid" id="A0A0C3BFV1"/>
<protein>
    <recommendedName>
        <fullName evidence="4">DNA-binding protein RAP1</fullName>
    </recommendedName>
</protein>
<feature type="compositionally biased region" description="Polar residues" evidence="1">
    <location>
        <begin position="23"/>
        <end position="42"/>
    </location>
</feature>
<reference evidence="3" key="2">
    <citation type="submission" date="2015-01" db="EMBL/GenBank/DDBJ databases">
        <title>Evolutionary Origins and Diversification of the Mycorrhizal Mutualists.</title>
        <authorList>
            <consortium name="DOE Joint Genome Institute"/>
            <consortium name="Mycorrhizal Genomics Consortium"/>
            <person name="Kohler A."/>
            <person name="Kuo A."/>
            <person name="Nagy L.G."/>
            <person name="Floudas D."/>
            <person name="Copeland A."/>
            <person name="Barry K.W."/>
            <person name="Cichocki N."/>
            <person name="Veneault-Fourrey C."/>
            <person name="LaButti K."/>
            <person name="Lindquist E.A."/>
            <person name="Lipzen A."/>
            <person name="Lundell T."/>
            <person name="Morin E."/>
            <person name="Murat C."/>
            <person name="Riley R."/>
            <person name="Ohm R."/>
            <person name="Sun H."/>
            <person name="Tunlid A."/>
            <person name="Henrissat B."/>
            <person name="Grigoriev I.V."/>
            <person name="Hibbett D.S."/>
            <person name="Martin F."/>
        </authorList>
    </citation>
    <scope>NUCLEOTIDE SEQUENCE [LARGE SCALE GENOMIC DNA]</scope>
    <source>
        <strain evidence="3">F 1598</strain>
    </source>
</reference>
<evidence type="ECO:0008006" key="4">
    <source>
        <dbReference type="Google" id="ProtNLM"/>
    </source>
</evidence>
<reference evidence="2 3" key="1">
    <citation type="submission" date="2014-04" db="EMBL/GenBank/DDBJ databases">
        <authorList>
            <consortium name="DOE Joint Genome Institute"/>
            <person name="Kuo A."/>
            <person name="Tarkka M."/>
            <person name="Buscot F."/>
            <person name="Kohler A."/>
            <person name="Nagy L.G."/>
            <person name="Floudas D."/>
            <person name="Copeland A."/>
            <person name="Barry K.W."/>
            <person name="Cichocki N."/>
            <person name="Veneault-Fourrey C."/>
            <person name="LaButti K."/>
            <person name="Lindquist E.A."/>
            <person name="Lipzen A."/>
            <person name="Lundell T."/>
            <person name="Morin E."/>
            <person name="Murat C."/>
            <person name="Sun H."/>
            <person name="Tunlid A."/>
            <person name="Henrissat B."/>
            <person name="Grigoriev I.V."/>
            <person name="Hibbett D.S."/>
            <person name="Martin F."/>
            <person name="Nordberg H.P."/>
            <person name="Cantor M.N."/>
            <person name="Hua S.X."/>
        </authorList>
    </citation>
    <scope>NUCLEOTIDE SEQUENCE [LARGE SCALE GENOMIC DNA]</scope>
    <source>
        <strain evidence="2 3">F 1598</strain>
    </source>
</reference>
<dbReference type="AlphaFoldDB" id="A0A0C3BFV1"/>
<feature type="region of interest" description="Disordered" evidence="1">
    <location>
        <begin position="175"/>
        <end position="283"/>
    </location>
</feature>
<evidence type="ECO:0000256" key="1">
    <source>
        <dbReference type="SAM" id="MobiDB-lite"/>
    </source>
</evidence>
<dbReference type="HOGENOM" id="CLU_031643_0_0_1"/>
<feature type="region of interest" description="Disordered" evidence="1">
    <location>
        <begin position="347"/>
        <end position="391"/>
    </location>
</feature>
<proteinExistence type="predicted"/>
<feature type="compositionally biased region" description="Polar residues" evidence="1">
    <location>
        <begin position="192"/>
        <end position="204"/>
    </location>
</feature>
<feature type="region of interest" description="Disordered" evidence="1">
    <location>
        <begin position="1"/>
        <end position="73"/>
    </location>
</feature>
<dbReference type="EMBL" id="KN832985">
    <property type="protein sequence ID" value="KIM85138.1"/>
    <property type="molecule type" value="Genomic_DNA"/>
</dbReference>
<dbReference type="Proteomes" id="UP000054166">
    <property type="component" value="Unassembled WGS sequence"/>
</dbReference>
<feature type="compositionally biased region" description="Pro residues" evidence="1">
    <location>
        <begin position="261"/>
        <end position="271"/>
    </location>
</feature>
<keyword evidence="3" id="KW-1185">Reference proteome</keyword>
<name>A0A0C3BFV1_PILCF</name>
<evidence type="ECO:0000313" key="3">
    <source>
        <dbReference type="Proteomes" id="UP000054166"/>
    </source>
</evidence>
<dbReference type="OrthoDB" id="3194584at2759"/>
<dbReference type="STRING" id="765440.A0A0C3BFV1"/>
<gene>
    <name evidence="2" type="ORF">PILCRDRAFT_817120</name>
</gene>
<feature type="compositionally biased region" description="Low complexity" evidence="1">
    <location>
        <begin position="381"/>
        <end position="391"/>
    </location>
</feature>
<sequence length="532" mass="59224">MHSNANRTASGSNHSNGYPPEPGSSSFPNQFAINTNGMQWSPQGPFPPSVQNNAWPQQQQPQQQQQVPNGMPVGLPVSMQQAPQFNNSLGLLPANILQDVFRLSVPVGSSPNDDTLLVQVLRDSAKRGQTYKQAIETLHGVNNHAANLWKDYYLDHKPRIDNLVSPLADTHVKTVKKPSPFLPPPAARAKSNDSIRTGSSSRVTQAHRPSIKKERISPKPFTSLASKPAAPSKRRTINSITAHEPSLNLKLLPPQADIKLPDPPSRPPTPPTRVVRGSNGGNRYTPEDKEFFIKFIHYELENDPSLTKHDLCVKLAEKVPSHSADSWKSYWSGAHELPDKIFASYDRASSDDGHHPKASAPAPVLKPRPNYVESDSESESNVESLSESVSLSEADSDFEALEELLGADSNDEGESGGHFTMTDLRNVVLHLAAHPNEKESTLWIKFHDEHPQRSDKSWREYYRRNDKEINRYLVKYRIRERTKQTAAPPPQRGRPSWASTSNDPLPSALKRKVSSAGYDGKFKRKKDDDDSE</sequence>
<accession>A0A0C3BFV1</accession>